<name>A0A8H7Q200_9FUNG</name>
<dbReference type="EMBL" id="JAEPRA010000006">
    <property type="protein sequence ID" value="KAG2184346.1"/>
    <property type="molecule type" value="Genomic_DNA"/>
</dbReference>
<dbReference type="GO" id="GO:0003723">
    <property type="term" value="F:RNA binding"/>
    <property type="evidence" value="ECO:0007669"/>
    <property type="project" value="UniProtKB-UniRule"/>
</dbReference>
<dbReference type="InterPro" id="IPR006630">
    <property type="entry name" value="La_HTH"/>
</dbReference>
<dbReference type="PROSITE" id="PS50961">
    <property type="entry name" value="HTH_LA"/>
    <property type="match status" value="1"/>
</dbReference>
<proteinExistence type="predicted"/>
<evidence type="ECO:0000313" key="11">
    <source>
        <dbReference type="Proteomes" id="UP000612746"/>
    </source>
</evidence>
<gene>
    <name evidence="10" type="ORF">INT44_009361</name>
</gene>
<feature type="region of interest" description="Disordered" evidence="8">
    <location>
        <begin position="403"/>
        <end position="430"/>
    </location>
</feature>
<dbReference type="Pfam" id="PF04046">
    <property type="entry name" value="PSP"/>
    <property type="match status" value="1"/>
</dbReference>
<dbReference type="Proteomes" id="UP000612746">
    <property type="component" value="Unassembled WGS sequence"/>
</dbReference>
<dbReference type="AlphaFoldDB" id="A0A8H7Q200"/>
<protein>
    <recommendedName>
        <fullName evidence="9">HTH La-type RNA-binding domain-containing protein</fullName>
    </recommendedName>
</protein>
<evidence type="ECO:0000256" key="1">
    <source>
        <dbReference type="ARBA" id="ARBA00004123"/>
    </source>
</evidence>
<dbReference type="GO" id="GO:0008270">
    <property type="term" value="F:zinc ion binding"/>
    <property type="evidence" value="ECO:0007669"/>
    <property type="project" value="UniProtKB-KW"/>
</dbReference>
<evidence type="ECO:0000256" key="8">
    <source>
        <dbReference type="SAM" id="MobiDB-lite"/>
    </source>
</evidence>
<evidence type="ECO:0000256" key="3">
    <source>
        <dbReference type="ARBA" id="ARBA00022771"/>
    </source>
</evidence>
<keyword evidence="4" id="KW-0862">Zinc</keyword>
<keyword evidence="3" id="KW-0863">Zinc-finger</keyword>
<feature type="domain" description="HTH La-type RNA-binding" evidence="9">
    <location>
        <begin position="9"/>
        <end position="100"/>
    </location>
</feature>
<feature type="region of interest" description="Disordered" evidence="8">
    <location>
        <begin position="94"/>
        <end position="127"/>
    </location>
</feature>
<evidence type="ECO:0000256" key="6">
    <source>
        <dbReference type="ARBA" id="ARBA00023242"/>
    </source>
</evidence>
<dbReference type="GO" id="GO:0071013">
    <property type="term" value="C:catalytic step 2 spliceosome"/>
    <property type="evidence" value="ECO:0007669"/>
    <property type="project" value="TreeGrafter"/>
</dbReference>
<sequence>MQSEGSHHESESKLLAYDVVNSLEQVFKSPSNAQDPILAMMLRSSSDGFLFLNILSNMIPILAGIPLEYIEHCLQRTDNNLELSTDKLKIRLRRSKPIGTTPSDRFGNKDVSEPDIDTSAQQQSEEAGEYYRQYTPRFLHMARNENVNSAEKGEEEPGPHLTPVVYRDGAFAIDDQIDESKYNLSQDLVPQYTKESNKVIGEVEEEFVEHSFKQCPEPRNPALVKANRKQYQGSSGTSNSARFFVELGLREAVEQLTPGKLSQQLQDALGMQGLEPPYYRNIREYGYPPGYTKCEDELAQFNTAIATDSESEPALLIYDDHHIDKGGGTSKSRSDTHTSMLKHHIELVQKRRKLPKIQTVTYPGLDLYTSYNYDETIVRNEHQISEQQYNEYYATKSALPASYPATDPVASATDQATFEDDQEEDMDISD</sequence>
<evidence type="ECO:0000259" key="9">
    <source>
        <dbReference type="PROSITE" id="PS50961"/>
    </source>
</evidence>
<evidence type="ECO:0000256" key="4">
    <source>
        <dbReference type="ARBA" id="ARBA00022833"/>
    </source>
</evidence>
<dbReference type="OrthoDB" id="8026949at2759"/>
<evidence type="ECO:0000313" key="10">
    <source>
        <dbReference type="EMBL" id="KAG2184346.1"/>
    </source>
</evidence>
<evidence type="ECO:0000256" key="5">
    <source>
        <dbReference type="ARBA" id="ARBA00022884"/>
    </source>
</evidence>
<dbReference type="PANTHER" id="PTHR13316">
    <property type="entry name" value="ZINC FINGER, CCHC DOMAIN CONTAINING 8"/>
    <property type="match status" value="1"/>
</dbReference>
<keyword evidence="6" id="KW-0539">Nucleus</keyword>
<accession>A0A8H7Q200</accession>
<keyword evidence="2" id="KW-0479">Metal-binding</keyword>
<organism evidence="10 11">
    <name type="scientific">Umbelopsis vinacea</name>
    <dbReference type="NCBI Taxonomy" id="44442"/>
    <lineage>
        <taxon>Eukaryota</taxon>
        <taxon>Fungi</taxon>
        <taxon>Fungi incertae sedis</taxon>
        <taxon>Mucoromycota</taxon>
        <taxon>Mucoromycotina</taxon>
        <taxon>Umbelopsidomycetes</taxon>
        <taxon>Umbelopsidales</taxon>
        <taxon>Umbelopsidaceae</taxon>
        <taxon>Umbelopsis</taxon>
    </lineage>
</organism>
<dbReference type="InterPro" id="IPR006568">
    <property type="entry name" value="PSP_pro-rich"/>
</dbReference>
<dbReference type="SMART" id="SM00581">
    <property type="entry name" value="PSP"/>
    <property type="match status" value="1"/>
</dbReference>
<keyword evidence="11" id="KW-1185">Reference proteome</keyword>
<reference evidence="10" key="1">
    <citation type="submission" date="2020-12" db="EMBL/GenBank/DDBJ databases">
        <title>Metabolic potential, ecology and presence of endohyphal bacteria is reflected in genomic diversity of Mucoromycotina.</title>
        <authorList>
            <person name="Muszewska A."/>
            <person name="Okrasinska A."/>
            <person name="Steczkiewicz K."/>
            <person name="Drgas O."/>
            <person name="Orlowska M."/>
            <person name="Perlinska-Lenart U."/>
            <person name="Aleksandrzak-Piekarczyk T."/>
            <person name="Szatraj K."/>
            <person name="Zielenkiewicz U."/>
            <person name="Pilsyk S."/>
            <person name="Malc E."/>
            <person name="Mieczkowski P."/>
            <person name="Kruszewska J.S."/>
            <person name="Biernat P."/>
            <person name="Pawlowska J."/>
        </authorList>
    </citation>
    <scope>NUCLEOTIDE SEQUENCE</scope>
    <source>
        <strain evidence="10">WA0000051536</strain>
    </source>
</reference>
<evidence type="ECO:0000256" key="2">
    <source>
        <dbReference type="ARBA" id="ARBA00022723"/>
    </source>
</evidence>
<evidence type="ECO:0000256" key="7">
    <source>
        <dbReference type="PROSITE-ProRule" id="PRU00332"/>
    </source>
</evidence>
<feature type="compositionally biased region" description="Acidic residues" evidence="8">
    <location>
        <begin position="417"/>
        <end position="430"/>
    </location>
</feature>
<dbReference type="InterPro" id="IPR052115">
    <property type="entry name" value="NEXT_complex_subunit_ZCCHC8"/>
</dbReference>
<dbReference type="PANTHER" id="PTHR13316:SF0">
    <property type="entry name" value="ZINC FINGER CCHC DOMAIN-CONTAINING PROTEIN 8"/>
    <property type="match status" value="1"/>
</dbReference>
<keyword evidence="5 7" id="KW-0694">RNA-binding</keyword>
<comment type="caution">
    <text evidence="10">The sequence shown here is derived from an EMBL/GenBank/DDBJ whole genome shotgun (WGS) entry which is preliminary data.</text>
</comment>
<comment type="subcellular location">
    <subcellularLocation>
        <location evidence="1">Nucleus</location>
    </subcellularLocation>
</comment>